<reference evidence="1 2" key="1">
    <citation type="submission" date="2016-02" db="EMBL/GenBank/DDBJ databases">
        <title>Genome sequence of Clostridium thermobutyricum DSM 4928.</title>
        <authorList>
            <person name="Poehlein A."/>
            <person name="Daniel R."/>
        </authorList>
    </citation>
    <scope>NUCLEOTIDE SEQUENCE [LARGE SCALE GENOMIC DNA]</scope>
    <source>
        <strain evidence="1 2">DSM 4928</strain>
    </source>
</reference>
<evidence type="ECO:0000313" key="2">
    <source>
        <dbReference type="Proteomes" id="UP000191448"/>
    </source>
</evidence>
<accession>A0A1V4SVG3</accession>
<dbReference type="AlphaFoldDB" id="A0A1V4SVG3"/>
<evidence type="ECO:0000313" key="1">
    <source>
        <dbReference type="EMBL" id="OPX47924.1"/>
    </source>
</evidence>
<comment type="caution">
    <text evidence="1">The sequence shown here is derived from an EMBL/GenBank/DDBJ whole genome shotgun (WGS) entry which is preliminary data.</text>
</comment>
<dbReference type="Proteomes" id="UP000191448">
    <property type="component" value="Unassembled WGS sequence"/>
</dbReference>
<dbReference type="RefSeq" id="WP_080022693.1">
    <property type="nucleotide sequence ID" value="NZ_LTAY01000037.1"/>
</dbReference>
<sequence>MNKRIVRLGNKELIAGGKCKASNFTEFLKEKLESDAKGDIEIKELMQVLDKQSEDKAFKILKLYREKIIAETKLEIKTKINNHLLNK</sequence>
<organism evidence="1 2">
    <name type="scientific">Clostridium thermobutyricum DSM 4928</name>
    <dbReference type="NCBI Taxonomy" id="1121339"/>
    <lineage>
        <taxon>Bacteria</taxon>
        <taxon>Bacillati</taxon>
        <taxon>Bacillota</taxon>
        <taxon>Clostridia</taxon>
        <taxon>Eubacteriales</taxon>
        <taxon>Clostridiaceae</taxon>
        <taxon>Clostridium</taxon>
    </lineage>
</organism>
<name>A0A1V4SVG3_9CLOT</name>
<protein>
    <submittedName>
        <fullName evidence="1">Uncharacterized protein</fullName>
    </submittedName>
</protein>
<gene>
    <name evidence="1" type="ORF">CLTHE_14950</name>
</gene>
<dbReference type="EMBL" id="LTAY01000037">
    <property type="protein sequence ID" value="OPX47924.1"/>
    <property type="molecule type" value="Genomic_DNA"/>
</dbReference>
<proteinExistence type="predicted"/>